<feature type="domain" description="Cupin type-1" evidence="1">
    <location>
        <begin position="13"/>
        <end position="158"/>
    </location>
</feature>
<dbReference type="InterPro" id="IPR011051">
    <property type="entry name" value="RmlC_Cupin_sf"/>
</dbReference>
<accession>A0A229NX96</accession>
<dbReference type="InterPro" id="IPR006045">
    <property type="entry name" value="Cupin_1"/>
</dbReference>
<comment type="caution">
    <text evidence="2">The sequence shown here is derived from an EMBL/GenBank/DDBJ whole genome shotgun (WGS) entry which is preliminary data.</text>
</comment>
<organism evidence="2 3">
    <name type="scientific">Paenibacillus herberti</name>
    <dbReference type="NCBI Taxonomy" id="1619309"/>
    <lineage>
        <taxon>Bacteria</taxon>
        <taxon>Bacillati</taxon>
        <taxon>Bacillota</taxon>
        <taxon>Bacilli</taxon>
        <taxon>Bacillales</taxon>
        <taxon>Paenibacillaceae</taxon>
        <taxon>Paenibacillus</taxon>
    </lineage>
</organism>
<evidence type="ECO:0000259" key="1">
    <source>
        <dbReference type="SMART" id="SM00835"/>
    </source>
</evidence>
<dbReference type="SMART" id="SM00835">
    <property type="entry name" value="Cupin_1"/>
    <property type="match status" value="1"/>
</dbReference>
<gene>
    <name evidence="2" type="ORF">CGZ75_15570</name>
</gene>
<proteinExistence type="predicted"/>
<dbReference type="CDD" id="cd20306">
    <property type="entry name" value="cupin_OxDC-like"/>
    <property type="match status" value="1"/>
</dbReference>
<protein>
    <recommendedName>
        <fullName evidence="1">Cupin type-1 domain-containing protein</fullName>
    </recommendedName>
</protein>
<dbReference type="Proteomes" id="UP000215145">
    <property type="component" value="Unassembled WGS sequence"/>
</dbReference>
<evidence type="ECO:0000313" key="2">
    <source>
        <dbReference type="EMBL" id="OXM14364.1"/>
    </source>
</evidence>
<dbReference type="SUPFAM" id="SSF51182">
    <property type="entry name" value="RmlC-like cupins"/>
    <property type="match status" value="1"/>
</dbReference>
<dbReference type="OrthoDB" id="2739624at2"/>
<dbReference type="Gene3D" id="2.60.120.10">
    <property type="entry name" value="Jelly Rolls"/>
    <property type="match status" value="1"/>
</dbReference>
<dbReference type="RefSeq" id="WP_089525188.1">
    <property type="nucleotide sequence ID" value="NZ_NMUQ01000002.1"/>
</dbReference>
<dbReference type="EMBL" id="NMUQ01000002">
    <property type="protein sequence ID" value="OXM14364.1"/>
    <property type="molecule type" value="Genomic_DNA"/>
</dbReference>
<reference evidence="2 3" key="1">
    <citation type="submission" date="2017-07" db="EMBL/GenBank/DDBJ databases">
        <title>Paenibacillus herberti R33 genome sequencing and assembly.</title>
        <authorList>
            <person name="Su W."/>
        </authorList>
    </citation>
    <scope>NUCLEOTIDE SEQUENCE [LARGE SCALE GENOMIC DNA]</scope>
    <source>
        <strain evidence="2 3">R33</strain>
    </source>
</reference>
<name>A0A229NX96_9BACL</name>
<dbReference type="InterPro" id="IPR014710">
    <property type="entry name" value="RmlC-like_jellyroll"/>
</dbReference>
<keyword evidence="3" id="KW-1185">Reference proteome</keyword>
<dbReference type="Pfam" id="PF00190">
    <property type="entry name" value="Cupin_1"/>
    <property type="match status" value="1"/>
</dbReference>
<dbReference type="AlphaFoldDB" id="A0A229NX96"/>
<evidence type="ECO:0000313" key="3">
    <source>
        <dbReference type="Proteomes" id="UP000215145"/>
    </source>
</evidence>
<sequence>METQTQLLQSPTLNLSADSNTTVNYKRDADNYITQLFAEQLPAVQTGFFNAHMSKDKIVQPHWHTNVSELVIVICGEVVTTVFNPFTQQLMTYRLGPGQVSMFPKGWFHWIVSLCDVTHFLTVFDGPTPDIVYGSDFLRFTPKEIMNLAYCVNEEAYAKAVAPIQESIILGPPPGCVKASTPIIQEAPVYAAAGYGGMSAQPVKQPVAGWNSFQQGYMYQQKAVEPEMWTPVYAQPVQPTGPVNPYPSAPYGGYGSPQAGWGQGVGQAMPYAPAYPYGG</sequence>